<organism evidence="1 2">
    <name type="scientific">Nephila pilipes</name>
    <name type="common">Giant wood spider</name>
    <name type="synonym">Nephila maculata</name>
    <dbReference type="NCBI Taxonomy" id="299642"/>
    <lineage>
        <taxon>Eukaryota</taxon>
        <taxon>Metazoa</taxon>
        <taxon>Ecdysozoa</taxon>
        <taxon>Arthropoda</taxon>
        <taxon>Chelicerata</taxon>
        <taxon>Arachnida</taxon>
        <taxon>Araneae</taxon>
        <taxon>Araneomorphae</taxon>
        <taxon>Entelegynae</taxon>
        <taxon>Araneoidea</taxon>
        <taxon>Nephilidae</taxon>
        <taxon>Nephila</taxon>
    </lineage>
</organism>
<evidence type="ECO:0000313" key="2">
    <source>
        <dbReference type="Proteomes" id="UP000887013"/>
    </source>
</evidence>
<name>A0A8X6J063_NEPPI</name>
<accession>A0A8X6J063</accession>
<reference evidence="1" key="1">
    <citation type="submission" date="2020-08" db="EMBL/GenBank/DDBJ databases">
        <title>Multicomponent nature underlies the extraordinary mechanical properties of spider dragline silk.</title>
        <authorList>
            <person name="Kono N."/>
            <person name="Nakamura H."/>
            <person name="Mori M."/>
            <person name="Yoshida Y."/>
            <person name="Ohtoshi R."/>
            <person name="Malay A.D."/>
            <person name="Moran D.A.P."/>
            <person name="Tomita M."/>
            <person name="Numata K."/>
            <person name="Arakawa K."/>
        </authorList>
    </citation>
    <scope>NUCLEOTIDE SEQUENCE</scope>
</reference>
<dbReference type="EMBL" id="BMAW01048740">
    <property type="protein sequence ID" value="GFS67559.1"/>
    <property type="molecule type" value="Genomic_DNA"/>
</dbReference>
<dbReference type="AlphaFoldDB" id="A0A8X6J063"/>
<comment type="caution">
    <text evidence="1">The sequence shown here is derived from an EMBL/GenBank/DDBJ whole genome shotgun (WGS) entry which is preliminary data.</text>
</comment>
<gene>
    <name evidence="1" type="ORF">NPIL_235601</name>
</gene>
<keyword evidence="2" id="KW-1185">Reference proteome</keyword>
<dbReference type="Proteomes" id="UP000887013">
    <property type="component" value="Unassembled WGS sequence"/>
</dbReference>
<evidence type="ECO:0000313" key="1">
    <source>
        <dbReference type="EMBL" id="GFS67559.1"/>
    </source>
</evidence>
<sequence>MSNHRSNTPSLHFRESIKPILDTNLWSRSMEARPPRSTDREGGVINLSEWGCKEREERGEGIKETGSMWIGGLHRLCPSLSRQPRSQGPLFSISVGRGVKLTGVRGLIEAPTNTCWERK</sequence>
<protein>
    <submittedName>
        <fullName evidence="1">Uncharacterized protein</fullName>
    </submittedName>
</protein>
<proteinExistence type="predicted"/>